<dbReference type="PANTHER" id="PTHR43179:SF7">
    <property type="entry name" value="RHAMNOSYLTRANSFERASE WBBL"/>
    <property type="match status" value="1"/>
</dbReference>
<dbReference type="AlphaFoldDB" id="A0A5J4QXG8"/>
<dbReference type="SUPFAM" id="SSF53448">
    <property type="entry name" value="Nucleotide-diphospho-sugar transferases"/>
    <property type="match status" value="1"/>
</dbReference>
<evidence type="ECO:0000259" key="1">
    <source>
        <dbReference type="Pfam" id="PF00535"/>
    </source>
</evidence>
<evidence type="ECO:0000313" key="2">
    <source>
        <dbReference type="EMBL" id="KAA6326637.1"/>
    </source>
</evidence>
<dbReference type="InterPro" id="IPR001173">
    <property type="entry name" value="Glyco_trans_2-like"/>
</dbReference>
<comment type="caution">
    <text evidence="2">The sequence shown here is derived from an EMBL/GenBank/DDBJ whole genome shotgun (WGS) entry which is preliminary data.</text>
</comment>
<protein>
    <recommendedName>
        <fullName evidence="1">Glycosyltransferase 2-like domain-containing protein</fullName>
    </recommendedName>
</protein>
<sequence>MKILAIIISYNFERWLSVCLNSLHESVFPVDVIVIDNHSTDKTVPRIKTEYPKVRLIINQSNLGFGAANNIGIKIALQENYDAVFLLNQDAWIDSQTIGTLFQLSRKCPQYGILSPVHLNGKGDAIDQGFAVYAGVRTIDEFPSGSVPMQCSFINAAFWMIPSAVLRTVGGFSPLFRHYGEDKDYINRLKYHGYSVGYSSSVFGFHDRECRTTMSRKMFFHSEKVYLLSEYANINYSCSQAFGYGILAGIQKALQSITHGKLKDSKKYISIVIDLLKRTSRVLKTRCETRYKKANYIQL</sequence>
<organism evidence="2">
    <name type="scientific">termite gut metagenome</name>
    <dbReference type="NCBI Taxonomy" id="433724"/>
    <lineage>
        <taxon>unclassified sequences</taxon>
        <taxon>metagenomes</taxon>
        <taxon>organismal metagenomes</taxon>
    </lineage>
</organism>
<gene>
    <name evidence="2" type="ORF">EZS27_024286</name>
</gene>
<dbReference type="EMBL" id="SNRY01002131">
    <property type="protein sequence ID" value="KAA6326637.1"/>
    <property type="molecule type" value="Genomic_DNA"/>
</dbReference>
<reference evidence="2" key="1">
    <citation type="submission" date="2019-03" db="EMBL/GenBank/DDBJ databases">
        <title>Single cell metagenomics reveals metabolic interactions within the superorganism composed of flagellate Streblomastix strix and complex community of Bacteroidetes bacteria on its surface.</title>
        <authorList>
            <person name="Treitli S.C."/>
            <person name="Kolisko M."/>
            <person name="Husnik F."/>
            <person name="Keeling P."/>
            <person name="Hampl V."/>
        </authorList>
    </citation>
    <scope>NUCLEOTIDE SEQUENCE</scope>
    <source>
        <strain evidence="2">STM</strain>
    </source>
</reference>
<proteinExistence type="predicted"/>
<dbReference type="PANTHER" id="PTHR43179">
    <property type="entry name" value="RHAMNOSYLTRANSFERASE WBBL"/>
    <property type="match status" value="1"/>
</dbReference>
<dbReference type="Gene3D" id="3.90.550.10">
    <property type="entry name" value="Spore Coat Polysaccharide Biosynthesis Protein SpsA, Chain A"/>
    <property type="match status" value="1"/>
</dbReference>
<dbReference type="Pfam" id="PF00535">
    <property type="entry name" value="Glycos_transf_2"/>
    <property type="match status" value="1"/>
</dbReference>
<dbReference type="InterPro" id="IPR029044">
    <property type="entry name" value="Nucleotide-diphossugar_trans"/>
</dbReference>
<feature type="domain" description="Glycosyltransferase 2-like" evidence="1">
    <location>
        <begin position="6"/>
        <end position="104"/>
    </location>
</feature>
<accession>A0A5J4QXG8</accession>
<name>A0A5J4QXG8_9ZZZZ</name>
<dbReference type="CDD" id="cd04186">
    <property type="entry name" value="GT_2_like_c"/>
    <property type="match status" value="1"/>
</dbReference>